<comment type="similarity">
    <text evidence="2 9">Belongs to the methyltransferase superfamily. RRP8 family.</text>
</comment>
<evidence type="ECO:0000256" key="8">
    <source>
        <dbReference type="ARBA" id="ARBA00076672"/>
    </source>
</evidence>
<dbReference type="PANTHER" id="PTHR12787:SF0">
    <property type="entry name" value="RIBOSOMAL RNA-PROCESSING PROTEIN 8"/>
    <property type="match status" value="1"/>
</dbReference>
<evidence type="ECO:0000256" key="7">
    <source>
        <dbReference type="ARBA" id="ARBA00023242"/>
    </source>
</evidence>
<feature type="region of interest" description="Disordered" evidence="10">
    <location>
        <begin position="239"/>
        <end position="261"/>
    </location>
</feature>
<evidence type="ECO:0000256" key="9">
    <source>
        <dbReference type="RuleBase" id="RU365074"/>
    </source>
</evidence>
<comment type="function">
    <text evidence="9">S-adenosyl-L-methionine-dependent methyltransferase that specifically methylates the N(1) position of adenine in helix 25.1 in 25S rRNA. Required both for ribosomal 40S and 60S subunits biogenesis. Required for efficient pre-rRNA cleavage at site A2.</text>
</comment>
<dbReference type="SUPFAM" id="SSF53335">
    <property type="entry name" value="S-adenosyl-L-methionine-dependent methyltransferases"/>
    <property type="match status" value="1"/>
</dbReference>
<name>A0AA43TY65_9LECA</name>
<dbReference type="InterPro" id="IPR042036">
    <property type="entry name" value="RRP8_N"/>
</dbReference>
<dbReference type="EC" id="2.1.1.-" evidence="9"/>
<proteinExistence type="inferred from homology"/>
<comment type="caution">
    <text evidence="11">The sequence shown here is derived from an EMBL/GenBank/DDBJ whole genome shotgun (WGS) entry which is preliminary data.</text>
</comment>
<feature type="compositionally biased region" description="Low complexity" evidence="10">
    <location>
        <begin position="139"/>
        <end position="156"/>
    </location>
</feature>
<sequence length="516" mass="55500">MFAVPGWSLSASNLKTQTAPIPSLTQSQAPQDGEANPTVEKKSRKRKREHNKAIDVTAENVGELWQTVIEGRPSSKDTKKPDKPNGKEVRKPNKRLRRQEAKAAREKEEIVDQTHQHLPPPPDVSNDAEIPIAAATQNPTSSSPLPSTAPLPTSNLTPLQSRMQAKLTSARFRHLNQTLYTTSSSSSLAFFTSTPEAYGAYHAGFRAQVGTWPENPVVGFIGDVERRWRERRGVGRDVNGFRRRGKSGGGGGGGEGEVRPLPSGRDGICRIVDLGCGDATLAASLRQLTAEATGAERKREKGKGGGGKEGGKGALEITSVDLAKGDGPNQGLVTVGDVTDLKALGVRDGSIDVAVCCLSLMGTNWVGVVDECARVTRDGSEVWVAEIKSRFAKPRTAKKGGIGEKKKEKGGKRKKGDEEDEVEDEEMAALEEKKDAGETDVSAFVEVWRKRGFSLAADPEMGNKMFVKMRFVRTGRAGGGQNGVMSSHSRFTVQDDAGSGAIDESKALKPCVYKTR</sequence>
<evidence type="ECO:0000256" key="3">
    <source>
        <dbReference type="ARBA" id="ARBA00022552"/>
    </source>
</evidence>
<dbReference type="PANTHER" id="PTHR12787">
    <property type="entry name" value="RIBOSOMAL RNA-PROCESSING PROTEIN 8"/>
    <property type="match status" value="1"/>
</dbReference>
<keyword evidence="7 9" id="KW-0539">Nucleus</keyword>
<dbReference type="GO" id="GO:0042273">
    <property type="term" value="P:ribosomal large subunit biogenesis"/>
    <property type="evidence" value="ECO:0007669"/>
    <property type="project" value="TreeGrafter"/>
</dbReference>
<keyword evidence="3 9" id="KW-0698">rRNA processing</keyword>
<dbReference type="GO" id="GO:0005730">
    <property type="term" value="C:nucleolus"/>
    <property type="evidence" value="ECO:0007669"/>
    <property type="project" value="UniProtKB-SubCell"/>
</dbReference>
<feature type="compositionally biased region" description="Basic and acidic residues" evidence="10">
    <location>
        <begin position="294"/>
        <end position="303"/>
    </location>
</feature>
<feature type="compositionally biased region" description="Acidic residues" evidence="10">
    <location>
        <begin position="418"/>
        <end position="429"/>
    </location>
</feature>
<organism evidence="11 12">
    <name type="scientific">Ramalina farinacea</name>
    <dbReference type="NCBI Taxonomy" id="258253"/>
    <lineage>
        <taxon>Eukaryota</taxon>
        <taxon>Fungi</taxon>
        <taxon>Dikarya</taxon>
        <taxon>Ascomycota</taxon>
        <taxon>Pezizomycotina</taxon>
        <taxon>Lecanoromycetes</taxon>
        <taxon>OSLEUM clade</taxon>
        <taxon>Lecanoromycetidae</taxon>
        <taxon>Lecanorales</taxon>
        <taxon>Lecanorineae</taxon>
        <taxon>Ramalinaceae</taxon>
        <taxon>Ramalina</taxon>
    </lineage>
</organism>
<dbReference type="FunFam" id="1.10.10.2150:FF:000001">
    <property type="entry name" value="Ribosomal RNA-processing protein 8"/>
    <property type="match status" value="1"/>
</dbReference>
<dbReference type="Gene3D" id="1.10.10.2150">
    <property type="entry name" value="Ribosomal RNA-processing protein 8, N-terminal domain"/>
    <property type="match status" value="1"/>
</dbReference>
<dbReference type="Pfam" id="PF05148">
    <property type="entry name" value="Methyltransf_8"/>
    <property type="match status" value="2"/>
</dbReference>
<accession>A0AA43TY65</accession>
<dbReference type="Proteomes" id="UP001161017">
    <property type="component" value="Unassembled WGS sequence"/>
</dbReference>
<keyword evidence="4 9" id="KW-0489">Methyltransferase</keyword>
<feature type="compositionally biased region" description="Basic and acidic residues" evidence="10">
    <location>
        <begin position="73"/>
        <end position="91"/>
    </location>
</feature>
<dbReference type="GO" id="GO:0016433">
    <property type="term" value="F:rRNA (adenine) methyltransferase activity"/>
    <property type="evidence" value="ECO:0007669"/>
    <property type="project" value="TreeGrafter"/>
</dbReference>
<evidence type="ECO:0000256" key="1">
    <source>
        <dbReference type="ARBA" id="ARBA00004604"/>
    </source>
</evidence>
<dbReference type="InterPro" id="IPR007823">
    <property type="entry name" value="RRP8"/>
</dbReference>
<dbReference type="AlphaFoldDB" id="A0AA43TY65"/>
<keyword evidence="12" id="KW-1185">Reference proteome</keyword>
<evidence type="ECO:0000313" key="11">
    <source>
        <dbReference type="EMBL" id="MDI1488762.1"/>
    </source>
</evidence>
<feature type="region of interest" description="Disordered" evidence="10">
    <location>
        <begin position="18"/>
        <end position="156"/>
    </location>
</feature>
<dbReference type="InterPro" id="IPR029063">
    <property type="entry name" value="SAM-dependent_MTases_sf"/>
</dbReference>
<evidence type="ECO:0000256" key="2">
    <source>
        <dbReference type="ARBA" id="ARBA00006301"/>
    </source>
</evidence>
<feature type="compositionally biased region" description="Basic and acidic residues" evidence="10">
    <location>
        <begin position="98"/>
        <end position="115"/>
    </location>
</feature>
<evidence type="ECO:0000256" key="4">
    <source>
        <dbReference type="ARBA" id="ARBA00022603"/>
    </source>
</evidence>
<feature type="region of interest" description="Disordered" evidence="10">
    <location>
        <begin position="395"/>
        <end position="435"/>
    </location>
</feature>
<feature type="compositionally biased region" description="Polar residues" evidence="10">
    <location>
        <begin position="18"/>
        <end position="30"/>
    </location>
</feature>
<evidence type="ECO:0000256" key="6">
    <source>
        <dbReference type="ARBA" id="ARBA00022691"/>
    </source>
</evidence>
<dbReference type="Gene3D" id="3.40.50.150">
    <property type="entry name" value="Vaccinia Virus protein VP39"/>
    <property type="match status" value="1"/>
</dbReference>
<keyword evidence="5 9" id="KW-0808">Transferase</keyword>
<evidence type="ECO:0000313" key="12">
    <source>
        <dbReference type="Proteomes" id="UP001161017"/>
    </source>
</evidence>
<dbReference type="EMBL" id="JAPUFD010000008">
    <property type="protein sequence ID" value="MDI1488762.1"/>
    <property type="molecule type" value="Genomic_DNA"/>
</dbReference>
<evidence type="ECO:0000256" key="5">
    <source>
        <dbReference type="ARBA" id="ARBA00022679"/>
    </source>
</evidence>
<comment type="subcellular location">
    <subcellularLocation>
        <location evidence="1 9">Nucleus</location>
        <location evidence="1 9">Nucleolus</location>
    </subcellularLocation>
</comment>
<gene>
    <name evidence="11" type="primary">RRP8</name>
    <name evidence="11" type="ORF">OHK93_008038</name>
</gene>
<keyword evidence="6 9" id="KW-0949">S-adenosyl-L-methionine</keyword>
<evidence type="ECO:0000256" key="10">
    <source>
        <dbReference type="SAM" id="MobiDB-lite"/>
    </source>
</evidence>
<feature type="region of interest" description="Disordered" evidence="10">
    <location>
        <begin position="292"/>
        <end position="313"/>
    </location>
</feature>
<reference evidence="11" key="1">
    <citation type="journal article" date="2023" name="Genome Biol. Evol.">
        <title>First Whole Genome Sequence and Flow Cytometry Genome Size Data for the Lichen-Forming Fungus Ramalina farinacea (Ascomycota).</title>
        <authorList>
            <person name="Llewellyn T."/>
            <person name="Mian S."/>
            <person name="Hill R."/>
            <person name="Leitch I.J."/>
            <person name="Gaya E."/>
        </authorList>
    </citation>
    <scope>NUCLEOTIDE SEQUENCE</scope>
    <source>
        <strain evidence="11">LIQ254RAFAR</strain>
    </source>
</reference>
<protein>
    <recommendedName>
        <fullName evidence="8 9">Ribosomal RNA-processing protein 8</fullName>
        <ecNumber evidence="9">2.1.1.-</ecNumber>
    </recommendedName>
</protein>